<dbReference type="EMBL" id="CP000934">
    <property type="protein sequence ID" value="ACE84236.1"/>
    <property type="molecule type" value="Genomic_DNA"/>
</dbReference>
<feature type="coiled-coil region" evidence="1">
    <location>
        <begin position="838"/>
        <end position="879"/>
    </location>
</feature>
<feature type="compositionally biased region" description="Pro residues" evidence="2">
    <location>
        <begin position="577"/>
        <end position="593"/>
    </location>
</feature>
<proteinExistence type="predicted"/>
<dbReference type="KEGG" id="cja:CJA_3040"/>
<evidence type="ECO:0000313" key="4">
    <source>
        <dbReference type="Proteomes" id="UP000001036"/>
    </source>
</evidence>
<dbReference type="Proteomes" id="UP000001036">
    <property type="component" value="Chromosome"/>
</dbReference>
<name>B3PD82_CELJU</name>
<gene>
    <name evidence="3" type="ordered locus">CJA_3040</name>
</gene>
<feature type="region of interest" description="Disordered" evidence="2">
    <location>
        <begin position="571"/>
        <end position="599"/>
    </location>
</feature>
<sequence>MNEILLTPHIPSDADLERLNLFPGRHMGEDEFERQQAYVDRRLSTLMSAMPRGIIHGLEVRASQVDNQAGLLVREGLAIGGNRQALGLFYPLHQSWQQLIEDYQADNLTEDPAGLFYLTLERKTRYVSEDLSAHPDQRTEFDPTRDAQRLVVGTLGLFRLAINVDIAAGLPREQVENTIAAMHVDMDFMDSLGHAVPLGLVFIDNLERATPNPPRYGVRWFSSAAGRYMAVAEGGFQVLRNQAQEAFARLLAEARTQDVLTHGQYLEQQLKLDFLPAAGELPIALLRNLHSRHTSSLPGIHWLPRHLAADIVPVPEESVPALLDQHLSRRLVDLRQASGERLRLLLAVNEPDYKPDLLDVPQIDHTLAADIYRYFMRAYDIWAEWRRQFDRLYHLPELAKKHLDPAAIKVLDLPKPLAYPQLPAAFFEQVIQKSRTEVGAMPGGLLHYPYDQGVPAEPAFYASWRGRWLARAEDETDPRSFPEHDNPDAPTGLIIEYTDAQVDLDSLDTKIRIQRSRLERTRDYLLLQRQQLDSQTVALAALAGGVAGDGSGLQVARWLPFTQLKAEKTLLEDEPEQPSPEPITPPSTQPPSTQPAQPIAPMLLPDTVKLFTTLPLFKTVSTSAIPLKANTSIASTAQNLVSKTAIAKASNNLVFSSALRRTPTIFAPLQFNLNNSRLDKIAEAPRQALTKPAFDTKEFRFGVMEHIRPEIQEYKKCYRGITELLNTLKGLFDKNEAATLYRKLVSYGMPKTFDQVEAEAKKELQEDLTKKYPPIEKLATENASQRAEREAAEAARLAKFNKEFAALIYGRVVSQLYEELFNTGKILTGQIAWMESRYEQLEAVLQGLLRARIAKEDEIEKLAAQIRVATEQLTAIDRRRVEFLGDYGVAQRLLDDDWLDVYKLDQERTRVLTQGVRGLYFVRASQAFVGEPLADPLLLRYGKARDIVPGCDSDIDPDLPDELDDFFETVLEIPMAAWGDLQDFKLYLPEPEKLSYMETLRRLRLTEKTQRHNQISAQSLGQQRITIKPVATSAVAVRNENPLNRSSFNSTLIKQQAKPLASKITPASVTPAAVSLFGIRQQSQATLYQLAQLVIPAALPSARVRQQDAAEVVALADLLSTTKGALQKQAQQLHNRLEQAVWCMLEKLNELPPSLRLDWAQLAEDDRLPVEEVARWPGLERAERDDFNATRTLAEIVAWWFKQLDGDATATARAAMRNMVRATLIHASMGDPNEILQGNVQMPPRRFIPGELLRLQLNRTPRTGTLLQLLNPQQQVVALLNVDDHDERGTVARITQLTQDLPGNLQLTTQFRVVASKSTGQFAQLKQSTHVLK</sequence>
<keyword evidence="1" id="KW-0175">Coiled coil</keyword>
<evidence type="ECO:0000256" key="1">
    <source>
        <dbReference type="SAM" id="Coils"/>
    </source>
</evidence>
<evidence type="ECO:0000256" key="2">
    <source>
        <dbReference type="SAM" id="MobiDB-lite"/>
    </source>
</evidence>
<evidence type="ECO:0000313" key="3">
    <source>
        <dbReference type="EMBL" id="ACE84236.1"/>
    </source>
</evidence>
<keyword evidence="4" id="KW-1185">Reference proteome</keyword>
<dbReference type="RefSeq" id="WP_012488618.1">
    <property type="nucleotide sequence ID" value="NC_010995.1"/>
</dbReference>
<dbReference type="eggNOG" id="COG0497">
    <property type="taxonomic scope" value="Bacteria"/>
</dbReference>
<protein>
    <submittedName>
        <fullName evidence="3">Uncharacterized protein</fullName>
    </submittedName>
</protein>
<dbReference type="HOGENOM" id="CLU_258904_0_0_6"/>
<reference evidence="3 4" key="1">
    <citation type="journal article" date="2008" name="J. Bacteriol.">
        <title>Insights into plant cell wall degradation from the genome sequence of the soil bacterium Cellvibrio japonicus.</title>
        <authorList>
            <person name="Deboy R.T."/>
            <person name="Mongodin E.F."/>
            <person name="Fouts D.E."/>
            <person name="Tailford L.E."/>
            <person name="Khouri H."/>
            <person name="Emerson J.B."/>
            <person name="Mohamoud Y."/>
            <person name="Watkins K."/>
            <person name="Henrissat B."/>
            <person name="Gilbert H.J."/>
            <person name="Nelson K.E."/>
        </authorList>
    </citation>
    <scope>NUCLEOTIDE SEQUENCE [LARGE SCALE GENOMIC DNA]</scope>
    <source>
        <strain evidence="3 4">Ueda107</strain>
    </source>
</reference>
<dbReference type="STRING" id="498211.CJA_3040"/>
<accession>B3PD82</accession>
<dbReference type="OrthoDB" id="5572895at2"/>
<organism evidence="3 4">
    <name type="scientific">Cellvibrio japonicus (strain Ueda107)</name>
    <name type="common">Pseudomonas fluorescens subsp. cellulosa</name>
    <dbReference type="NCBI Taxonomy" id="498211"/>
    <lineage>
        <taxon>Bacteria</taxon>
        <taxon>Pseudomonadati</taxon>
        <taxon>Pseudomonadota</taxon>
        <taxon>Gammaproteobacteria</taxon>
        <taxon>Cellvibrionales</taxon>
        <taxon>Cellvibrionaceae</taxon>
        <taxon>Cellvibrio</taxon>
    </lineage>
</organism>